<organism evidence="8 9">
    <name type="scientific">Paraglaciecola mesophila</name>
    <dbReference type="NCBI Taxonomy" id="197222"/>
    <lineage>
        <taxon>Bacteria</taxon>
        <taxon>Pseudomonadati</taxon>
        <taxon>Pseudomonadota</taxon>
        <taxon>Gammaproteobacteria</taxon>
        <taxon>Alteromonadales</taxon>
        <taxon>Alteromonadaceae</taxon>
        <taxon>Paraglaciecola</taxon>
    </lineage>
</organism>
<comment type="similarity">
    <text evidence="3">Belongs to the methyl-accepting chemotaxis (MCP) protein family.</text>
</comment>
<keyword evidence="5" id="KW-0472">Membrane</keyword>
<dbReference type="EMBL" id="JBBMQS010000008">
    <property type="protein sequence ID" value="MEM5498495.1"/>
    <property type="molecule type" value="Genomic_DNA"/>
</dbReference>
<proteinExistence type="inferred from homology"/>
<gene>
    <name evidence="8" type="ORF">WNY77_13895</name>
</gene>
<evidence type="ECO:0000256" key="2">
    <source>
        <dbReference type="ARBA" id="ARBA00023224"/>
    </source>
</evidence>
<evidence type="ECO:0000256" key="3">
    <source>
        <dbReference type="ARBA" id="ARBA00029447"/>
    </source>
</evidence>
<evidence type="ECO:0000256" key="5">
    <source>
        <dbReference type="SAM" id="Phobius"/>
    </source>
</evidence>
<dbReference type="Gene3D" id="1.10.287.950">
    <property type="entry name" value="Methyl-accepting chemotaxis protein"/>
    <property type="match status" value="1"/>
</dbReference>
<evidence type="ECO:0000256" key="4">
    <source>
        <dbReference type="PROSITE-ProRule" id="PRU00284"/>
    </source>
</evidence>
<keyword evidence="9" id="KW-1185">Reference proteome</keyword>
<dbReference type="RefSeq" id="WP_033185085.1">
    <property type="nucleotide sequence ID" value="NZ_JBBMQS010000008.1"/>
</dbReference>
<dbReference type="PROSITE" id="PS50111">
    <property type="entry name" value="CHEMOTAXIS_TRANSDUC_2"/>
    <property type="match status" value="1"/>
</dbReference>
<dbReference type="Pfam" id="PF00015">
    <property type="entry name" value="MCPsignal"/>
    <property type="match status" value="1"/>
</dbReference>
<dbReference type="CDD" id="cd06225">
    <property type="entry name" value="HAMP"/>
    <property type="match status" value="1"/>
</dbReference>
<dbReference type="SMART" id="SM00283">
    <property type="entry name" value="MA"/>
    <property type="match status" value="1"/>
</dbReference>
<comment type="subcellular location">
    <subcellularLocation>
        <location evidence="1">Membrane</location>
    </subcellularLocation>
</comment>
<evidence type="ECO:0000259" key="7">
    <source>
        <dbReference type="PROSITE" id="PS50885"/>
    </source>
</evidence>
<dbReference type="SMART" id="SM00304">
    <property type="entry name" value="HAMP"/>
    <property type="match status" value="1"/>
</dbReference>
<dbReference type="PANTHER" id="PTHR32089">
    <property type="entry name" value="METHYL-ACCEPTING CHEMOTAXIS PROTEIN MCPB"/>
    <property type="match status" value="1"/>
</dbReference>
<evidence type="ECO:0000313" key="8">
    <source>
        <dbReference type="EMBL" id="MEM5498495.1"/>
    </source>
</evidence>
<keyword evidence="5" id="KW-1133">Transmembrane helix</keyword>
<evidence type="ECO:0000313" key="9">
    <source>
        <dbReference type="Proteomes" id="UP001461163"/>
    </source>
</evidence>
<evidence type="ECO:0000259" key="6">
    <source>
        <dbReference type="PROSITE" id="PS50111"/>
    </source>
</evidence>
<dbReference type="Pfam" id="PF00672">
    <property type="entry name" value="HAMP"/>
    <property type="match status" value="1"/>
</dbReference>
<keyword evidence="2 4" id="KW-0807">Transducer</keyword>
<dbReference type="Proteomes" id="UP001461163">
    <property type="component" value="Unassembled WGS sequence"/>
</dbReference>
<reference evidence="8 9" key="1">
    <citation type="submission" date="2024-03" db="EMBL/GenBank/DDBJ databases">
        <title>Community enrichment and isolation of bacterial strains for fucoidan degradation.</title>
        <authorList>
            <person name="Sichert A."/>
        </authorList>
    </citation>
    <scope>NUCLEOTIDE SEQUENCE [LARGE SCALE GENOMIC DNA]</scope>
    <source>
        <strain evidence="8 9">AS12</strain>
    </source>
</reference>
<protein>
    <submittedName>
        <fullName evidence="8">Methyl-accepting chemotaxis protein</fullName>
    </submittedName>
</protein>
<dbReference type="SUPFAM" id="SSF58104">
    <property type="entry name" value="Methyl-accepting chemotaxis protein (MCP) signaling domain"/>
    <property type="match status" value="1"/>
</dbReference>
<feature type="transmembrane region" description="Helical" evidence="5">
    <location>
        <begin position="25"/>
        <end position="45"/>
    </location>
</feature>
<dbReference type="PANTHER" id="PTHR32089:SF112">
    <property type="entry name" value="LYSOZYME-LIKE PROTEIN-RELATED"/>
    <property type="match status" value="1"/>
</dbReference>
<keyword evidence="5" id="KW-0812">Transmembrane</keyword>
<dbReference type="CDD" id="cd11386">
    <property type="entry name" value="MCP_signal"/>
    <property type="match status" value="1"/>
</dbReference>
<accession>A0ABU9SXA1</accession>
<evidence type="ECO:0000256" key="1">
    <source>
        <dbReference type="ARBA" id="ARBA00004370"/>
    </source>
</evidence>
<dbReference type="PROSITE" id="PS50885">
    <property type="entry name" value="HAMP"/>
    <property type="match status" value="1"/>
</dbReference>
<feature type="transmembrane region" description="Helical" evidence="5">
    <location>
        <begin position="296"/>
        <end position="317"/>
    </location>
</feature>
<feature type="domain" description="HAMP" evidence="7">
    <location>
        <begin position="317"/>
        <end position="369"/>
    </location>
</feature>
<sequence length="648" mass="70278">MSNLVGTICHPAKTLMSQFRYSVKFTIISFIFLVPLILSLALLQYEYGDDIRFMSKERQGVALVSALQDEQHALAASLIDTNSSFTTSLSQHQAALSALASKRVNSAAEHYQQALENADLQEAIKSLAGLSQALADATNLELDLALDTSYLITTLVRSLPLMQDQLAMTAALALKVTQAGSFTPDTYIGLSNANQKLPVMLKGLEQSIQVSLQANQEIEKTAGEQWISLQRNLVAYQRTIQQQILDPDNINIDTNTLLLSSTSLNQQLSDFASSLVPILDGLLEHRIEQAQFKNNVILSVSVIAVLLAGYLFIGMYLSVTENIKNVVHAVHSVADGDLSSRVSVLGKDEMRDIASDMNHMTENLQTLVARISDAIDALSQSALNLKGITAKTKVDVTEQKSGTELISHSMTQLTEVAQAVDKNSGTATESAEVAHNEAQQGKQLVGRLQSVMRDMQTESSRSQEALNRLVEDSKNIGQVSSAINGIAEQTNLLALNAAIEAARAGEHGRGFAVVADEVRTLAQRTQDQTNQIHDIISKLQQATKDTELSMEQSRVQMDVSVEESAVVEASLQRITEVISTINDMSGEISDLATQQSDVTCSVASQVAEITAISESTMRGAQDTEHSAEDLLVVVNSLKNELSQLQKGR</sequence>
<dbReference type="InterPro" id="IPR004089">
    <property type="entry name" value="MCPsignal_dom"/>
</dbReference>
<name>A0ABU9SXA1_9ALTE</name>
<dbReference type="InterPro" id="IPR003660">
    <property type="entry name" value="HAMP_dom"/>
</dbReference>
<comment type="caution">
    <text evidence="8">The sequence shown here is derived from an EMBL/GenBank/DDBJ whole genome shotgun (WGS) entry which is preliminary data.</text>
</comment>
<feature type="domain" description="Methyl-accepting transducer" evidence="6">
    <location>
        <begin position="374"/>
        <end position="610"/>
    </location>
</feature>